<feature type="domain" description="UDENN" evidence="5">
    <location>
        <begin position="1"/>
        <end position="315"/>
    </location>
</feature>
<dbReference type="Proteomes" id="UP000695000">
    <property type="component" value="Unplaced"/>
</dbReference>
<evidence type="ECO:0000259" key="5">
    <source>
        <dbReference type="PROSITE" id="PS50211"/>
    </source>
</evidence>
<dbReference type="PANTHER" id="PTHR28544:SF1">
    <property type="entry name" value="DENN DOMAIN-CONTAINING PROTEIN 10-RELATED"/>
    <property type="match status" value="1"/>
</dbReference>
<proteinExistence type="inferred from homology"/>
<dbReference type="PANTHER" id="PTHR28544">
    <property type="entry name" value="PROTEIN FAM45A-RELATED"/>
    <property type="match status" value="1"/>
</dbReference>
<organism evidence="6 7">
    <name type="scientific">Nicrophorus vespilloides</name>
    <name type="common">Boreal carrion beetle</name>
    <dbReference type="NCBI Taxonomy" id="110193"/>
    <lineage>
        <taxon>Eukaryota</taxon>
        <taxon>Metazoa</taxon>
        <taxon>Ecdysozoa</taxon>
        <taxon>Arthropoda</taxon>
        <taxon>Hexapoda</taxon>
        <taxon>Insecta</taxon>
        <taxon>Pterygota</taxon>
        <taxon>Neoptera</taxon>
        <taxon>Endopterygota</taxon>
        <taxon>Coleoptera</taxon>
        <taxon>Polyphaga</taxon>
        <taxon>Staphyliniformia</taxon>
        <taxon>Silphidae</taxon>
        <taxon>Nicrophorinae</taxon>
        <taxon>Nicrophorus</taxon>
    </lineage>
</organism>
<evidence type="ECO:0000313" key="6">
    <source>
        <dbReference type="Proteomes" id="UP000695000"/>
    </source>
</evidence>
<gene>
    <name evidence="7" type="primary">LOC108559157</name>
</gene>
<dbReference type="InterPro" id="IPR042431">
    <property type="entry name" value="FAM45"/>
</dbReference>
<evidence type="ECO:0000256" key="3">
    <source>
        <dbReference type="ARBA" id="ARBA00022658"/>
    </source>
</evidence>
<protein>
    <submittedName>
        <fullName evidence="7">Protein FAM45 homolog</fullName>
    </submittedName>
</protein>
<dbReference type="PROSITE" id="PS50211">
    <property type="entry name" value="DENN"/>
    <property type="match status" value="1"/>
</dbReference>
<dbReference type="RefSeq" id="XP_017771812.1">
    <property type="nucleotide sequence ID" value="XM_017916323.1"/>
</dbReference>
<dbReference type="InterPro" id="IPR018307">
    <property type="entry name" value="ABL9/DENND6_dom"/>
</dbReference>
<accession>A0ABM1MB62</accession>
<sequence length="315" mass="36600">MAISENQLMSFHIIERFHNEKLITWSYPDITQTIRDVLVSDISLQSYFHRTQENEWIYIWESATELKKYSLALVTKSFNPNQFEKLGHLLMKSYEQNLNPVQLVKIYLEAFMKGSYIGQENGNQIKECNRNNYIGIKDLIHSLGHEFILILNALLLKKNVIVYHSNLETLQKNLKSIASLIDFKLRDPTQYLFPIVKKITSDLKDESFYVAGIKDKSVIIKQDHYDLFVNLLNNTITIASKSKDSFCMTSKHKEITMQLVQMVEDNCNDSKLQQTLHRKTENLINSLQTNEVRSCTNSSMDSFMLNLAVAENLMI</sequence>
<keyword evidence="6" id="KW-1185">Reference proteome</keyword>
<evidence type="ECO:0000256" key="1">
    <source>
        <dbReference type="ARBA" id="ARBA00004603"/>
    </source>
</evidence>
<comment type="subcellular location">
    <subcellularLocation>
        <location evidence="1">Late endosome</location>
    </subcellularLocation>
</comment>
<comment type="similarity">
    <text evidence="2">Belongs to the DENND10 family.</text>
</comment>
<dbReference type="GeneID" id="108559157"/>
<keyword evidence="4" id="KW-0967">Endosome</keyword>
<evidence type="ECO:0000256" key="4">
    <source>
        <dbReference type="ARBA" id="ARBA00022753"/>
    </source>
</evidence>
<name>A0ABM1MB62_NICVS</name>
<dbReference type="InterPro" id="IPR037516">
    <property type="entry name" value="Tripartite_DENN"/>
</dbReference>
<evidence type="ECO:0000313" key="7">
    <source>
        <dbReference type="RefSeq" id="XP_017771812.1"/>
    </source>
</evidence>
<reference evidence="7" key="1">
    <citation type="submission" date="2025-08" db="UniProtKB">
        <authorList>
            <consortium name="RefSeq"/>
        </authorList>
    </citation>
    <scope>IDENTIFICATION</scope>
    <source>
        <tissue evidence="7">Whole Larva</tissue>
    </source>
</reference>
<dbReference type="Pfam" id="PF09794">
    <property type="entry name" value="Avl9"/>
    <property type="match status" value="1"/>
</dbReference>
<keyword evidence="3" id="KW-0344">Guanine-nucleotide releasing factor</keyword>
<evidence type="ECO:0000256" key="2">
    <source>
        <dbReference type="ARBA" id="ARBA00008641"/>
    </source>
</evidence>